<accession>A0ABQ7M7F7</accession>
<feature type="non-terminal residue" evidence="1">
    <location>
        <position position="135"/>
    </location>
</feature>
<dbReference type="Proteomes" id="UP000823674">
    <property type="component" value="Chromosome A06"/>
</dbReference>
<keyword evidence="2" id="KW-1185">Reference proteome</keyword>
<gene>
    <name evidence="1" type="primary">A06g508970.1_BraROA</name>
    <name evidence="1" type="ORF">IGI04_024695</name>
</gene>
<reference evidence="1 2" key="1">
    <citation type="submission" date="2021-03" db="EMBL/GenBank/DDBJ databases">
        <authorList>
            <person name="King G.J."/>
            <person name="Bancroft I."/>
            <person name="Baten A."/>
            <person name="Bloomfield J."/>
            <person name="Borpatragohain P."/>
            <person name="He Z."/>
            <person name="Irish N."/>
            <person name="Irwin J."/>
            <person name="Liu K."/>
            <person name="Mauleon R.P."/>
            <person name="Moore J."/>
            <person name="Morris R."/>
            <person name="Ostergaard L."/>
            <person name="Wang B."/>
            <person name="Wells R."/>
        </authorList>
    </citation>
    <scope>NUCLEOTIDE SEQUENCE [LARGE SCALE GENOMIC DNA]</scope>
    <source>
        <strain evidence="1">R-o-18</strain>
        <tissue evidence="1">Leaf</tissue>
    </source>
</reference>
<dbReference type="EMBL" id="JADBGQ010000006">
    <property type="protein sequence ID" value="KAG5394732.1"/>
    <property type="molecule type" value="Genomic_DNA"/>
</dbReference>
<evidence type="ECO:0000313" key="1">
    <source>
        <dbReference type="EMBL" id="KAG5394732.1"/>
    </source>
</evidence>
<comment type="caution">
    <text evidence="1">The sequence shown here is derived from an EMBL/GenBank/DDBJ whole genome shotgun (WGS) entry which is preliminary data.</text>
</comment>
<protein>
    <submittedName>
        <fullName evidence="1">Uncharacterized protein</fullName>
    </submittedName>
</protein>
<organism evidence="1 2">
    <name type="scientific">Brassica rapa subsp. trilocularis</name>
    <dbReference type="NCBI Taxonomy" id="1813537"/>
    <lineage>
        <taxon>Eukaryota</taxon>
        <taxon>Viridiplantae</taxon>
        <taxon>Streptophyta</taxon>
        <taxon>Embryophyta</taxon>
        <taxon>Tracheophyta</taxon>
        <taxon>Spermatophyta</taxon>
        <taxon>Magnoliopsida</taxon>
        <taxon>eudicotyledons</taxon>
        <taxon>Gunneridae</taxon>
        <taxon>Pentapetalae</taxon>
        <taxon>rosids</taxon>
        <taxon>malvids</taxon>
        <taxon>Brassicales</taxon>
        <taxon>Brassicaceae</taxon>
        <taxon>Brassiceae</taxon>
        <taxon>Brassica</taxon>
    </lineage>
</organism>
<proteinExistence type="predicted"/>
<sequence>MVVPIKSVLLYDLSGEAQLFTRFVIRFIPTTTIHEVLTAHQPSEVHAQKEFNHPQALANTYFELPGIGSYFASQVYKKQSSTFIYAFKAPLSATSPELLELWSIFSLTSNFYLNFIPANKFYFDTTIPAIEASTE</sequence>
<evidence type="ECO:0000313" key="2">
    <source>
        <dbReference type="Proteomes" id="UP000823674"/>
    </source>
</evidence>
<name>A0ABQ7M7F7_BRACM</name>